<dbReference type="GO" id="GO:0008168">
    <property type="term" value="F:methyltransferase activity"/>
    <property type="evidence" value="ECO:0007669"/>
    <property type="project" value="UniProtKB-KW"/>
</dbReference>
<dbReference type="Gene3D" id="3.20.20.330">
    <property type="entry name" value="Homocysteine-binding-like domain"/>
    <property type="match status" value="1"/>
</dbReference>
<name>A0A399PU35_9MICO</name>
<reference evidence="4 5" key="1">
    <citation type="submission" date="2018-08" db="EMBL/GenBank/DDBJ databases">
        <title>Genome Sequence of Clavibacter michiganensis Subspecies type strains, and the Atypical Peach-Colored Strains Isolated from Tomato.</title>
        <authorList>
            <person name="Osdaghi E."/>
            <person name="Portier P."/>
            <person name="Briand M."/>
            <person name="Jacques M.-A."/>
        </authorList>
    </citation>
    <scope>NUCLEOTIDE SEQUENCE [LARGE SCALE GENOMIC DNA]</scope>
    <source>
        <strain evidence="4 5">CFBP 6488</strain>
    </source>
</reference>
<feature type="domain" description="Hcy-binding" evidence="3">
    <location>
        <begin position="2"/>
        <end position="21"/>
    </location>
</feature>
<sequence>SLVGGCCRVGPDEIRRMRDALR</sequence>
<dbReference type="GO" id="GO:0032259">
    <property type="term" value="P:methylation"/>
    <property type="evidence" value="ECO:0007669"/>
    <property type="project" value="UniProtKB-KW"/>
</dbReference>
<evidence type="ECO:0000259" key="3">
    <source>
        <dbReference type="Pfam" id="PF02574"/>
    </source>
</evidence>
<evidence type="ECO:0000256" key="2">
    <source>
        <dbReference type="ARBA" id="ARBA00022679"/>
    </source>
</evidence>
<evidence type="ECO:0000313" key="4">
    <source>
        <dbReference type="EMBL" id="RIJ09655.1"/>
    </source>
</evidence>
<dbReference type="Proteomes" id="UP000266634">
    <property type="component" value="Unassembled WGS sequence"/>
</dbReference>
<dbReference type="Pfam" id="PF02574">
    <property type="entry name" value="S-methyl_trans"/>
    <property type="match status" value="1"/>
</dbReference>
<dbReference type="SUPFAM" id="SSF82282">
    <property type="entry name" value="Homocysteine S-methyltransferase"/>
    <property type="match status" value="1"/>
</dbReference>
<keyword evidence="1" id="KW-0489">Methyltransferase</keyword>
<dbReference type="InterPro" id="IPR003726">
    <property type="entry name" value="HCY_dom"/>
</dbReference>
<evidence type="ECO:0000256" key="1">
    <source>
        <dbReference type="ARBA" id="ARBA00022603"/>
    </source>
</evidence>
<dbReference type="EMBL" id="QWEA01000955">
    <property type="protein sequence ID" value="RIJ09655.1"/>
    <property type="molecule type" value="Genomic_DNA"/>
</dbReference>
<organism evidence="4 5">
    <name type="scientific">Clavibacter michiganensis subsp. insidiosus</name>
    <dbReference type="NCBI Taxonomy" id="33014"/>
    <lineage>
        <taxon>Bacteria</taxon>
        <taxon>Bacillati</taxon>
        <taxon>Actinomycetota</taxon>
        <taxon>Actinomycetes</taxon>
        <taxon>Micrococcales</taxon>
        <taxon>Microbacteriaceae</taxon>
        <taxon>Clavibacter</taxon>
    </lineage>
</organism>
<keyword evidence="2" id="KW-0808">Transferase</keyword>
<dbReference type="AlphaFoldDB" id="A0A399PU35"/>
<proteinExistence type="predicted"/>
<gene>
    <name evidence="4" type="ORF">DZF93_15995</name>
</gene>
<feature type="non-terminal residue" evidence="4">
    <location>
        <position position="1"/>
    </location>
</feature>
<evidence type="ECO:0000313" key="5">
    <source>
        <dbReference type="Proteomes" id="UP000266634"/>
    </source>
</evidence>
<comment type="caution">
    <text evidence="4">The sequence shown here is derived from an EMBL/GenBank/DDBJ whole genome shotgun (WGS) entry which is preliminary data.</text>
</comment>
<dbReference type="InterPro" id="IPR036589">
    <property type="entry name" value="HCY_dom_sf"/>
</dbReference>
<accession>A0A399PU35</accession>
<protein>
    <recommendedName>
        <fullName evidence="3">Hcy-binding domain-containing protein</fullName>
    </recommendedName>
</protein>